<evidence type="ECO:0000313" key="2">
    <source>
        <dbReference type="Proteomes" id="UP000317909"/>
    </source>
</evidence>
<gene>
    <name evidence="1" type="ORF">I41_41960</name>
</gene>
<organism evidence="1 2">
    <name type="scientific">Lacipirellula limnantheis</name>
    <dbReference type="NCBI Taxonomy" id="2528024"/>
    <lineage>
        <taxon>Bacteria</taxon>
        <taxon>Pseudomonadati</taxon>
        <taxon>Planctomycetota</taxon>
        <taxon>Planctomycetia</taxon>
        <taxon>Pirellulales</taxon>
        <taxon>Lacipirellulaceae</taxon>
        <taxon>Lacipirellula</taxon>
    </lineage>
</organism>
<dbReference type="EMBL" id="CP036339">
    <property type="protein sequence ID" value="QDT74990.1"/>
    <property type="molecule type" value="Genomic_DNA"/>
</dbReference>
<dbReference type="Proteomes" id="UP000317909">
    <property type="component" value="Chromosome"/>
</dbReference>
<keyword evidence="2" id="KW-1185">Reference proteome</keyword>
<sequence length="605" mass="65385">MIGMNLKCHAVLRLVAQLSYGLLLIAGRTHGDVVVIANRTPEPVEFSARVDDAVSKTVKLAPGDSLPLFATTGVHVRTSAGDYAAPEQSLPPNTAYAFTPSVAGGAPTLQPVGLGESTSATWPAAGTASFELPEANVITVKIVVDDDEVRQRRAWEPVIRARIDKVSAALEAHCGMKLRVVAIEEWDSDDSQRDFFQTLGELEREVLPAPADVAIAFSSQYDIASGRVHLGGTRQPLHSHILVKERSRNVLEPERAELLAHELGHYLGATHSSEPKSVMRPVIGQGVQRVAGARLQYDAPNTLLMSLLAEELRQRGIKDVGALTPETRRRMQEIYAAINPTLPDDPAAAQYVQLMGAAGARPLIEDTAKILQQIVRVAQLKKKLVNEAKDQPAPTGDQLLELYVRQAALAAKQVRRENAVRAFILALGIAFDDSDSLRKLPLASAAIEAIEPEPRRAERHAAFADMPTLSMRGRDDLAKHFMVSAHLVALLGSEPARGAGVVKEVFDSNGGSGFSFADMTANRAGIAFAVAVLKERLTLDDVARTFTVETFMPSVEGLSEGLQQQELTERFGGMGDRRLQSELNRIEAAVSSLPVYQQVSPDAAK</sequence>
<dbReference type="InterPro" id="IPR024079">
    <property type="entry name" value="MetalloPept_cat_dom_sf"/>
</dbReference>
<reference evidence="1 2" key="1">
    <citation type="submission" date="2019-02" db="EMBL/GenBank/DDBJ databases">
        <title>Deep-cultivation of Planctomycetes and their phenomic and genomic characterization uncovers novel biology.</title>
        <authorList>
            <person name="Wiegand S."/>
            <person name="Jogler M."/>
            <person name="Boedeker C."/>
            <person name="Pinto D."/>
            <person name="Vollmers J."/>
            <person name="Rivas-Marin E."/>
            <person name="Kohn T."/>
            <person name="Peeters S.H."/>
            <person name="Heuer A."/>
            <person name="Rast P."/>
            <person name="Oberbeckmann S."/>
            <person name="Bunk B."/>
            <person name="Jeske O."/>
            <person name="Meyerdierks A."/>
            <person name="Storesund J.E."/>
            <person name="Kallscheuer N."/>
            <person name="Luecker S."/>
            <person name="Lage O.M."/>
            <person name="Pohl T."/>
            <person name="Merkel B.J."/>
            <person name="Hornburger P."/>
            <person name="Mueller R.-W."/>
            <person name="Bruemmer F."/>
            <person name="Labrenz M."/>
            <person name="Spormann A.M."/>
            <person name="Op den Camp H."/>
            <person name="Overmann J."/>
            <person name="Amann R."/>
            <person name="Jetten M.S.M."/>
            <person name="Mascher T."/>
            <person name="Medema M.H."/>
            <person name="Devos D.P."/>
            <person name="Kaster A.-K."/>
            <person name="Ovreas L."/>
            <person name="Rohde M."/>
            <person name="Galperin M.Y."/>
            <person name="Jogler C."/>
        </authorList>
    </citation>
    <scope>NUCLEOTIDE SEQUENCE [LARGE SCALE GENOMIC DNA]</scope>
    <source>
        <strain evidence="1 2">I41</strain>
    </source>
</reference>
<dbReference type="KEGG" id="llh:I41_41960"/>
<evidence type="ECO:0008006" key="3">
    <source>
        <dbReference type="Google" id="ProtNLM"/>
    </source>
</evidence>
<evidence type="ECO:0000313" key="1">
    <source>
        <dbReference type="EMBL" id="QDT74990.1"/>
    </source>
</evidence>
<dbReference type="OrthoDB" id="9997at2"/>
<dbReference type="Pfam" id="PF13688">
    <property type="entry name" value="Reprolysin_5"/>
    <property type="match status" value="1"/>
</dbReference>
<proteinExistence type="predicted"/>
<protein>
    <recommendedName>
        <fullName evidence="3">Matrixin</fullName>
    </recommendedName>
</protein>
<name>A0A517U2Z6_9BACT</name>
<accession>A0A517U2Z6</accession>
<dbReference type="Gene3D" id="3.40.390.10">
    <property type="entry name" value="Collagenase (Catalytic Domain)"/>
    <property type="match status" value="1"/>
</dbReference>
<dbReference type="GO" id="GO:0008237">
    <property type="term" value="F:metallopeptidase activity"/>
    <property type="evidence" value="ECO:0007669"/>
    <property type="project" value="InterPro"/>
</dbReference>
<dbReference type="SUPFAM" id="SSF55486">
    <property type="entry name" value="Metalloproteases ('zincins'), catalytic domain"/>
    <property type="match status" value="1"/>
</dbReference>
<dbReference type="AlphaFoldDB" id="A0A517U2Z6"/>